<comment type="caution">
    <text evidence="1">The sequence shown here is derived from an EMBL/GenBank/DDBJ whole genome shotgun (WGS) entry which is preliminary data.</text>
</comment>
<dbReference type="EMBL" id="CBWP010000088">
    <property type="protein sequence ID" value="CDL41727.1"/>
    <property type="molecule type" value="Genomic_DNA"/>
</dbReference>
<evidence type="ECO:0000313" key="1">
    <source>
        <dbReference type="EMBL" id="CDL41727.1"/>
    </source>
</evidence>
<organism evidence="1 2">
    <name type="scientific">Citrobacter freundii</name>
    <dbReference type="NCBI Taxonomy" id="546"/>
    <lineage>
        <taxon>Bacteria</taxon>
        <taxon>Pseudomonadati</taxon>
        <taxon>Pseudomonadota</taxon>
        <taxon>Gammaproteobacteria</taxon>
        <taxon>Enterobacterales</taxon>
        <taxon>Enterobacteriaceae</taxon>
        <taxon>Citrobacter</taxon>
        <taxon>Citrobacter freundii complex</taxon>
    </lineage>
</organism>
<reference evidence="1 2" key="1">
    <citation type="submission" date="2013-10" db="EMBL/GenBank/DDBJ databases">
        <title>Antibiotic resistance diversity of beta-lactamase producers in the General Hospital Vienna.</title>
        <authorList>
            <person name="Barisic I."/>
            <person name="Mitteregger D."/>
            <person name="Hirschl A.M."/>
            <person name="Noehammer C."/>
            <person name="Wiesinger-Mayr H."/>
        </authorList>
    </citation>
    <scope>NUCLEOTIDE SEQUENCE [LARGE SCALE GENOMIC DNA]</scope>
    <source>
        <strain evidence="1 2">ISC11</strain>
    </source>
</reference>
<dbReference type="Proteomes" id="UP000019194">
    <property type="component" value="Unassembled WGS sequence"/>
</dbReference>
<proteinExistence type="predicted"/>
<name>A0A7G2IX39_CITFR</name>
<dbReference type="AlphaFoldDB" id="A0A7G2IX39"/>
<evidence type="ECO:0000313" key="2">
    <source>
        <dbReference type="Proteomes" id="UP000019194"/>
    </source>
</evidence>
<accession>A0A7G2IX39</accession>
<sequence length="48" mass="5799">MHITSVKFPVFYLSEVSCLYRKVCLMLSRRHEYHLTEEKALKFQYEGS</sequence>
<protein>
    <submittedName>
        <fullName evidence="1">Uncharacterized protein</fullName>
    </submittedName>
</protein>